<dbReference type="CDD" id="cd00093">
    <property type="entry name" value="HTH_XRE"/>
    <property type="match status" value="1"/>
</dbReference>
<accession>A0A5R8P6X9</accession>
<dbReference type="GO" id="GO:0003677">
    <property type="term" value="F:DNA binding"/>
    <property type="evidence" value="ECO:0007669"/>
    <property type="project" value="UniProtKB-KW"/>
</dbReference>
<dbReference type="InterPro" id="IPR050807">
    <property type="entry name" value="TransReg_Diox_bact_type"/>
</dbReference>
<dbReference type="InterPro" id="IPR010982">
    <property type="entry name" value="Lambda_DNA-bd_dom_sf"/>
</dbReference>
<dbReference type="OrthoDB" id="3420984at2"/>
<name>A0A5R8P6X9_9NOCA</name>
<dbReference type="PANTHER" id="PTHR46797:SF1">
    <property type="entry name" value="METHYLPHOSPHONATE SYNTHASE"/>
    <property type="match status" value="1"/>
</dbReference>
<organism evidence="3 4">
    <name type="scientific">Nocardia cyriacigeorgica</name>
    <dbReference type="NCBI Taxonomy" id="135487"/>
    <lineage>
        <taxon>Bacteria</taxon>
        <taxon>Bacillati</taxon>
        <taxon>Actinomycetota</taxon>
        <taxon>Actinomycetes</taxon>
        <taxon>Mycobacteriales</taxon>
        <taxon>Nocardiaceae</taxon>
        <taxon>Nocardia</taxon>
    </lineage>
</organism>
<dbReference type="AlphaFoldDB" id="A0A5R8P6X9"/>
<evidence type="ECO:0000256" key="1">
    <source>
        <dbReference type="ARBA" id="ARBA00023125"/>
    </source>
</evidence>
<gene>
    <name evidence="3" type="ORF">FEK35_26145</name>
</gene>
<feature type="domain" description="HTH cro/C1-type" evidence="2">
    <location>
        <begin position="112"/>
        <end position="166"/>
    </location>
</feature>
<sequence length="498" mass="54064">MRPDHPIPEPPGQALDLRRIPVRSGARLEIDPSECKRSRHRAPCRVVGRHPPPGSRHSAAGLGRDCRSLRPWAATRSPHLLPSLRMSLMCGSYSAKLGFMANGTKHSIGARIAALRKLHGATQHALALRANVSYSLLRKVERGERPASPTFVAAVARALSVNVTDLTEQPYDAREARPESEQAGVPALRQALVEGADPELDCEPRPLAELRRELGVIKELDRRTKHAEVVRALPDVLRHLHRACNDTRAADRPAAHELISSAYAFAVISLYRLGHLDLAHLADERSRATAGQGDDPLRAAVAEWNHALILLFDGSYRIGLRSIDRSMNYAGQGAASPATTAVRGALHLRAAMLAARTGNADLADTHIAEAADLVAPGQEVANFYGTKFSGANVAIHRVAVPVELSDGTTAVTRASGIRLPSDTAPSRAGHYWIDLARAWLLHGDRSRALDSLQQARKIAPQLTRYHPQVHETVHALAISDSRSTHSLSHFAAWCGVRN</sequence>
<dbReference type="SMART" id="SM00530">
    <property type="entry name" value="HTH_XRE"/>
    <property type="match status" value="1"/>
</dbReference>
<proteinExistence type="predicted"/>
<reference evidence="3 4" key="1">
    <citation type="submission" date="2019-05" db="EMBL/GenBank/DDBJ databases">
        <title>Genomes sequences of two Nocardia cyriacigeorgica environmental isolates, type strains Nocardia asteroides ATCC 19247 and Nocardia cyriacigeorgica DSM 44484.</title>
        <authorList>
            <person name="Vautrin F."/>
            <person name="Bergeron E."/>
            <person name="Dubost A."/>
            <person name="Abrouk D."/>
            <person name="Rodriguez Nava V."/>
            <person name="Pujic P."/>
        </authorList>
    </citation>
    <scope>NUCLEOTIDE SEQUENCE [LARGE SCALE GENOMIC DNA]</scope>
    <source>
        <strain evidence="3 4">EML 1456</strain>
    </source>
</reference>
<dbReference type="GO" id="GO:0005829">
    <property type="term" value="C:cytosol"/>
    <property type="evidence" value="ECO:0007669"/>
    <property type="project" value="TreeGrafter"/>
</dbReference>
<dbReference type="InterPro" id="IPR001387">
    <property type="entry name" value="Cro/C1-type_HTH"/>
</dbReference>
<dbReference type="SUPFAM" id="SSF48452">
    <property type="entry name" value="TPR-like"/>
    <property type="match status" value="1"/>
</dbReference>
<dbReference type="Proteomes" id="UP000308349">
    <property type="component" value="Unassembled WGS sequence"/>
</dbReference>
<dbReference type="Gene3D" id="1.10.260.40">
    <property type="entry name" value="lambda repressor-like DNA-binding domains"/>
    <property type="match status" value="1"/>
</dbReference>
<keyword evidence="1" id="KW-0238">DNA-binding</keyword>
<comment type="caution">
    <text evidence="3">The sequence shown here is derived from an EMBL/GenBank/DDBJ whole genome shotgun (WGS) entry which is preliminary data.</text>
</comment>
<dbReference type="GO" id="GO:0003700">
    <property type="term" value="F:DNA-binding transcription factor activity"/>
    <property type="evidence" value="ECO:0007669"/>
    <property type="project" value="TreeGrafter"/>
</dbReference>
<dbReference type="PROSITE" id="PS50943">
    <property type="entry name" value="HTH_CROC1"/>
    <property type="match status" value="1"/>
</dbReference>
<protein>
    <submittedName>
        <fullName evidence="3">Helix-turn-helix transcriptional regulator</fullName>
    </submittedName>
</protein>
<evidence type="ECO:0000259" key="2">
    <source>
        <dbReference type="PROSITE" id="PS50943"/>
    </source>
</evidence>
<evidence type="ECO:0000313" key="3">
    <source>
        <dbReference type="EMBL" id="TLF98226.1"/>
    </source>
</evidence>
<dbReference type="InterPro" id="IPR011990">
    <property type="entry name" value="TPR-like_helical_dom_sf"/>
</dbReference>
<dbReference type="SUPFAM" id="SSF47413">
    <property type="entry name" value="lambda repressor-like DNA-binding domains"/>
    <property type="match status" value="1"/>
</dbReference>
<dbReference type="EMBL" id="VBUU01000036">
    <property type="protein sequence ID" value="TLF98226.1"/>
    <property type="molecule type" value="Genomic_DNA"/>
</dbReference>
<evidence type="ECO:0000313" key="4">
    <source>
        <dbReference type="Proteomes" id="UP000308349"/>
    </source>
</evidence>
<dbReference type="Pfam" id="PF01381">
    <property type="entry name" value="HTH_3"/>
    <property type="match status" value="1"/>
</dbReference>
<dbReference type="PANTHER" id="PTHR46797">
    <property type="entry name" value="HTH-TYPE TRANSCRIPTIONAL REGULATOR"/>
    <property type="match status" value="1"/>
</dbReference>